<evidence type="ECO:0000313" key="3">
    <source>
        <dbReference type="Proteomes" id="UP000799536"/>
    </source>
</evidence>
<feature type="compositionally biased region" description="Basic and acidic residues" evidence="1">
    <location>
        <begin position="73"/>
        <end position="88"/>
    </location>
</feature>
<evidence type="ECO:0000313" key="2">
    <source>
        <dbReference type="EMBL" id="KAF2202420.1"/>
    </source>
</evidence>
<gene>
    <name evidence="2" type="ORF">GQ43DRAFT_311803</name>
</gene>
<dbReference type="AlphaFoldDB" id="A0A9P4JNP1"/>
<accession>A0A9P4JNP1</accession>
<reference evidence="2" key="1">
    <citation type="journal article" date="2020" name="Stud. Mycol.">
        <title>101 Dothideomycetes genomes: a test case for predicting lifestyles and emergence of pathogens.</title>
        <authorList>
            <person name="Haridas S."/>
            <person name="Albert R."/>
            <person name="Binder M."/>
            <person name="Bloem J."/>
            <person name="Labutti K."/>
            <person name="Salamov A."/>
            <person name="Andreopoulos B."/>
            <person name="Baker S."/>
            <person name="Barry K."/>
            <person name="Bills G."/>
            <person name="Bluhm B."/>
            <person name="Cannon C."/>
            <person name="Castanera R."/>
            <person name="Culley D."/>
            <person name="Daum C."/>
            <person name="Ezra D."/>
            <person name="Gonzalez J."/>
            <person name="Henrissat B."/>
            <person name="Kuo A."/>
            <person name="Liang C."/>
            <person name="Lipzen A."/>
            <person name="Lutzoni F."/>
            <person name="Magnuson J."/>
            <person name="Mondo S."/>
            <person name="Nolan M."/>
            <person name="Ohm R."/>
            <person name="Pangilinan J."/>
            <person name="Park H.-J."/>
            <person name="Ramirez L."/>
            <person name="Alfaro M."/>
            <person name="Sun H."/>
            <person name="Tritt A."/>
            <person name="Yoshinaga Y."/>
            <person name="Zwiers L.-H."/>
            <person name="Turgeon B."/>
            <person name="Goodwin S."/>
            <person name="Spatafora J."/>
            <person name="Crous P."/>
            <person name="Grigoriev I."/>
        </authorList>
    </citation>
    <scope>NUCLEOTIDE SEQUENCE</scope>
    <source>
        <strain evidence="2">ATCC 74209</strain>
    </source>
</reference>
<proteinExistence type="predicted"/>
<feature type="region of interest" description="Disordered" evidence="1">
    <location>
        <begin position="64"/>
        <end position="88"/>
    </location>
</feature>
<organism evidence="2 3">
    <name type="scientific">Delitschia confertaspora ATCC 74209</name>
    <dbReference type="NCBI Taxonomy" id="1513339"/>
    <lineage>
        <taxon>Eukaryota</taxon>
        <taxon>Fungi</taxon>
        <taxon>Dikarya</taxon>
        <taxon>Ascomycota</taxon>
        <taxon>Pezizomycotina</taxon>
        <taxon>Dothideomycetes</taxon>
        <taxon>Pleosporomycetidae</taxon>
        <taxon>Pleosporales</taxon>
        <taxon>Delitschiaceae</taxon>
        <taxon>Delitschia</taxon>
    </lineage>
</organism>
<protein>
    <submittedName>
        <fullName evidence="2">Uncharacterized protein</fullName>
    </submittedName>
</protein>
<sequence length="148" mass="17034">MFFLSSFSFPIPLYKTPATAIMPILIPLLFHPAFPKDPTALPLYKLGNILLVLLFHPNSHVTSMRRREKKRRREEWKKKRTVEEEVKNGGRRREGRAVYIPVGSLPRGCGDGLSKEGNCDGVLRRMSVCADWAIRGKWMGCGRWHEKE</sequence>
<name>A0A9P4JNP1_9PLEO</name>
<dbReference type="Proteomes" id="UP000799536">
    <property type="component" value="Unassembled WGS sequence"/>
</dbReference>
<keyword evidence="3" id="KW-1185">Reference proteome</keyword>
<evidence type="ECO:0000256" key="1">
    <source>
        <dbReference type="SAM" id="MobiDB-lite"/>
    </source>
</evidence>
<dbReference type="EMBL" id="ML993937">
    <property type="protein sequence ID" value="KAF2202420.1"/>
    <property type="molecule type" value="Genomic_DNA"/>
</dbReference>
<comment type="caution">
    <text evidence="2">The sequence shown here is derived from an EMBL/GenBank/DDBJ whole genome shotgun (WGS) entry which is preliminary data.</text>
</comment>